<feature type="compositionally biased region" description="Basic and acidic residues" evidence="5">
    <location>
        <begin position="73"/>
        <end position="85"/>
    </location>
</feature>
<evidence type="ECO:0000256" key="3">
    <source>
        <dbReference type="ARBA" id="ARBA00023242"/>
    </source>
</evidence>
<feature type="coiled-coil region" evidence="4">
    <location>
        <begin position="485"/>
        <end position="512"/>
    </location>
</feature>
<dbReference type="InParanoid" id="G8YJP5"/>
<feature type="region of interest" description="Disordered" evidence="5">
    <location>
        <begin position="1319"/>
        <end position="1339"/>
    </location>
</feature>
<dbReference type="EMBL" id="FO082053">
    <property type="protein sequence ID" value="CCE80540.1"/>
    <property type="molecule type" value="Genomic_DNA"/>
</dbReference>
<dbReference type="PANTHER" id="PTHR18898">
    <property type="entry name" value="NUCLEOPROTEIN TPR-RELATED"/>
    <property type="match status" value="1"/>
</dbReference>
<feature type="compositionally biased region" description="Polar residues" evidence="5">
    <location>
        <begin position="1769"/>
        <end position="1782"/>
    </location>
</feature>
<feature type="compositionally biased region" description="Polar residues" evidence="5">
    <location>
        <begin position="96"/>
        <end position="114"/>
    </location>
</feature>
<feature type="coiled-coil region" evidence="4">
    <location>
        <begin position="698"/>
        <end position="755"/>
    </location>
</feature>
<evidence type="ECO:0000256" key="2">
    <source>
        <dbReference type="ARBA" id="ARBA00023054"/>
    </source>
</evidence>
<keyword evidence="10" id="KW-1185">Reference proteome</keyword>
<dbReference type="GO" id="GO:0006606">
    <property type="term" value="P:protein import into nucleus"/>
    <property type="evidence" value="ECO:0007669"/>
    <property type="project" value="InterPro"/>
</dbReference>
<feature type="region of interest" description="Disordered" evidence="5">
    <location>
        <begin position="1690"/>
        <end position="1718"/>
    </location>
</feature>
<feature type="compositionally biased region" description="Acidic residues" evidence="5">
    <location>
        <begin position="86"/>
        <end position="95"/>
    </location>
</feature>
<proteinExistence type="predicted"/>
<dbReference type="GO" id="GO:0006406">
    <property type="term" value="P:mRNA export from nucleus"/>
    <property type="evidence" value="ECO:0007669"/>
    <property type="project" value="TreeGrafter"/>
</dbReference>
<evidence type="ECO:0000313" key="9">
    <source>
        <dbReference type="EMBL" id="CCE81305.1"/>
    </source>
</evidence>
<dbReference type="InterPro" id="IPR057974">
    <property type="entry name" value="NUA/TPR/MLP1-2-like_dom"/>
</dbReference>
<evidence type="ECO:0000259" key="6">
    <source>
        <dbReference type="Pfam" id="PF07926"/>
    </source>
</evidence>
<reference evidence="10" key="2">
    <citation type="journal article" date="2012" name="G3 (Bethesda)">
        <title>Pichia sorbitophila, an interspecies yeast hybrid reveals early steps of genome resolution following polyploidization.</title>
        <authorList>
            <person name="Leh Louis V."/>
            <person name="Despons L."/>
            <person name="Friedrich A."/>
            <person name="Martin T."/>
            <person name="Durrens P."/>
            <person name="Casaregola S."/>
            <person name="Neuveglise C."/>
            <person name="Fairhead C."/>
            <person name="Marck C."/>
            <person name="Cruz J.A."/>
            <person name="Straub M.L."/>
            <person name="Kugler V."/>
            <person name="Sacerdot C."/>
            <person name="Uzunov Z."/>
            <person name="Thierry A."/>
            <person name="Weiss S."/>
            <person name="Bleykasten C."/>
            <person name="De Montigny J."/>
            <person name="Jacques N."/>
            <person name="Jung P."/>
            <person name="Lemaire M."/>
            <person name="Mallet S."/>
            <person name="Morel G."/>
            <person name="Richard G.F."/>
            <person name="Sarkar A."/>
            <person name="Savel G."/>
            <person name="Schacherer J."/>
            <person name="Seret M.L."/>
            <person name="Talla E."/>
            <person name="Samson G."/>
            <person name="Jubin C."/>
            <person name="Poulain J."/>
            <person name="Vacherie B."/>
            <person name="Barbe V."/>
            <person name="Pelletier E."/>
            <person name="Sherman D.J."/>
            <person name="Westhof E."/>
            <person name="Weissenbach J."/>
            <person name="Baret P.V."/>
            <person name="Wincker P."/>
            <person name="Gaillardin C."/>
            <person name="Dujon B."/>
            <person name="Souciet J.L."/>
        </authorList>
    </citation>
    <scope>NUCLEOTIDE SEQUENCE [LARGE SCALE GENOMIC DNA]</scope>
    <source>
        <strain evidence="10">ATCC MYA-4447 / BCRC 22081 / CBS 7064 / NBRC 10061 / NRRL Y-12695</strain>
    </source>
</reference>
<evidence type="ECO:0000259" key="7">
    <source>
        <dbReference type="Pfam" id="PF25785"/>
    </source>
</evidence>
<feature type="compositionally biased region" description="Polar residues" evidence="5">
    <location>
        <begin position="1690"/>
        <end position="1715"/>
    </location>
</feature>
<accession>G8YJP5</accession>
<dbReference type="Pfam" id="PF07926">
    <property type="entry name" value="TPR_MLP1_2"/>
    <property type="match status" value="1"/>
</dbReference>
<dbReference type="InterPro" id="IPR012929">
    <property type="entry name" value="Nucleoprot-TPR/MLP1-2_dom"/>
</dbReference>
<keyword evidence="3" id="KW-0539">Nucleus</keyword>
<dbReference type="EMBL" id="FO082052">
    <property type="protein sequence ID" value="CCE81305.1"/>
    <property type="molecule type" value="Genomic_DNA"/>
</dbReference>
<gene>
    <name evidence="8" type="primary">Piso0_003659</name>
    <name evidence="8" type="ORF">GNLVRS01_PISO0G17188g</name>
    <name evidence="9" type="ORF">GNLVRS01_PISO0H17189g</name>
</gene>
<dbReference type="Pfam" id="PF25785">
    <property type="entry name" value="TPR"/>
    <property type="match status" value="1"/>
</dbReference>
<feature type="coiled-coil region" evidence="4">
    <location>
        <begin position="782"/>
        <end position="1037"/>
    </location>
</feature>
<dbReference type="OMA" id="TLCEQQE"/>
<dbReference type="Gene3D" id="1.10.287.1490">
    <property type="match status" value="2"/>
</dbReference>
<protein>
    <submittedName>
        <fullName evidence="8">Piso0_003659 protein</fullName>
    </submittedName>
</protein>
<comment type="subcellular location">
    <subcellularLocation>
        <location evidence="1">Nucleus</location>
    </subcellularLocation>
</comment>
<feature type="region of interest" description="Disordered" evidence="5">
    <location>
        <begin position="235"/>
        <end position="255"/>
    </location>
</feature>
<feature type="region of interest" description="Disordered" evidence="5">
    <location>
        <begin position="1"/>
        <end position="161"/>
    </location>
</feature>
<dbReference type="Proteomes" id="UP000005222">
    <property type="component" value="Chromosome H"/>
</dbReference>
<feature type="coiled-coil region" evidence="4">
    <location>
        <begin position="386"/>
        <end position="420"/>
    </location>
</feature>
<dbReference type="Proteomes" id="UP000005222">
    <property type="component" value="Chromosome G"/>
</dbReference>
<dbReference type="HOGENOM" id="CLU_002593_0_0_1"/>
<dbReference type="OrthoDB" id="343070at2759"/>
<evidence type="ECO:0000313" key="10">
    <source>
        <dbReference type="Proteomes" id="UP000005222"/>
    </source>
</evidence>
<organism evidence="8 10">
    <name type="scientific">Pichia sorbitophila (strain ATCC MYA-4447 / BCRC 22081 / CBS 7064 / NBRC 10061 / NRRL Y-12695)</name>
    <name type="common">Hybrid yeast</name>
    <dbReference type="NCBI Taxonomy" id="559304"/>
    <lineage>
        <taxon>Eukaryota</taxon>
        <taxon>Fungi</taxon>
        <taxon>Dikarya</taxon>
        <taxon>Ascomycota</taxon>
        <taxon>Saccharomycotina</taxon>
        <taxon>Pichiomycetes</taxon>
        <taxon>Debaryomycetaceae</taxon>
        <taxon>Millerozyma</taxon>
    </lineage>
</organism>
<feature type="coiled-coil region" evidence="4">
    <location>
        <begin position="1210"/>
        <end position="1283"/>
    </location>
</feature>
<evidence type="ECO:0000256" key="1">
    <source>
        <dbReference type="ARBA" id="ARBA00004123"/>
    </source>
</evidence>
<feature type="compositionally biased region" description="Polar residues" evidence="5">
    <location>
        <begin position="1802"/>
        <end position="1827"/>
    </location>
</feature>
<dbReference type="STRING" id="559304.G8YJP5"/>
<dbReference type="eggNOG" id="KOG4674">
    <property type="taxonomic scope" value="Eukaryota"/>
</dbReference>
<feature type="domain" description="Nucleoprotein TPR/MLP1-2" evidence="6">
    <location>
        <begin position="1161"/>
        <end position="1286"/>
    </location>
</feature>
<evidence type="ECO:0000256" key="4">
    <source>
        <dbReference type="SAM" id="Coils"/>
    </source>
</evidence>
<dbReference type="FunCoup" id="G8YJP5">
    <property type="interactions" value="2116"/>
</dbReference>
<sequence length="1891" mass="215104">MSNQPNEAREPQLTQGENELQQGGENASSDNTQIARSDNPEVPVIHAEEVKSSGSPIDGTEHISAEASNDEPENAHGDTIKPNREEVDDTNDDEANTSIINIPSSQQAFATPSKSLPPLKDIDPITTPKSFNVARDDENNTASSPILRRDSHPSEIFGDRGFQNDTKSTVCSFLGVDSNQLNEVDQNILDSIYKRSVEFEDLKSTVSFLRISHEKSIQIQNNNLQSIQKKLEAANKQNESLSTSKDSLTNEKEKLNDQISSLKKENSNLSSRISAFESENGKYKADQNEQIARSQEEITRLNRTTSTLMQTNIEQNQKINELTKQINDVVNERFSLKLELTKKSNELSYTSNQKKWYEEELKSVQTRFTELIKTHENDYLVKTNKISELDTKVQGLERMNKKQQDTIVNLQKNLEDEITKSSSLKSKLELDSLRSSKELKNKEELLNLTKLQSSQRGERISQLEAYVDEIKNTMASTTQNLDSEIAKKDEKIIILEEKLKRTEEVLDKELHKETNLPKLNASAEIIASQKDSGISLSALYTEYNHLKKQLVLERSQKDKLASELENFIAELESKKPALANYRDQVRFYENSLNEMVGKVEEIRLEKLESDKEGSRLKSKISDMSHELVTMKKLCKDLGRQLCYYLIHSKIKDSNEEPLTFAEKRAIDAILEKSGNNDSIKESDTDSLISERLVGFVNIIELEQKNQELLVTIRQLGKKLEKSEDETIDNLESAAVEEAKEAILTLQGELDSVNVKLNAITKERDVLKRMVGSSESVSSPSEAKYLTDANNDLKNKLEQTEKLLNELQLQSNETIRDLNDKLREANNLKSEVALNLTSSKHDAELAETKYQNAQKSLENFKQEVSSIKSDIEFWKNQVSKHESQLIEKTNQLRDTETQLNHQIVSAQSLRNENDLLKSVQKTLESDIAQLKSDKSQLNEFVSNLQALLKERDESSKELSSKLSQSITNYQKLQEKLNEKDERIMVLCSQSELAIKSQNSKLEQVYELSQTLLDYKNKLADKSELVVDLKNKIEALNKSKVLSIDTMKFSEKSQDSISSNDLSSSVSSSDLEKLKNDLKIAEGQISELSAIAKGAEDALMQSTNTFESFKADMEARCNSISLEKSNIENELNSLREAFKASENTFVNKEREYITEIQDLKIKLEDLTSKSNSLNQIQADYESKLSSLMHDLQSQSQISSDAEKRASEQYNKNEKLAADLAQLRNGNIELEAKLADLQKSVDSSRYEAEERRASLEEEKQMVQKNLEACEDRIKDLQDQNQILLNQLELFKLPNYSDNAEESSQEDLRKIIVYLRREKEAADSKVSSSKEEEEKLSQRLNQVSSELELTKSELKKLHSDSKKMSDVSQEHLKLKEQLESLNIMRESNITLRNENNQKTKQISTFERELSELREKLAPLENKVNELTMATEFKEQDIRHLKEENDSLKAKLDSSKSGEVNDQSEELNAMKQRFTNLKNEFQNKLSIHRGKTKELEKTVENLKSELAAANENLTKAKASFEEELSNARNIPRTDENNELISKLNNELQESRLHLEKVTKDNEANLKLLENEKSALENEIKELKSQANSISSEGDAVSSEKFKSELQKVKEQFEAEKSEFKRSLESEYESKLREEIAKITQKVNLQQGESTEEDIRKEFEAEFKKKYEDLSNSTSEKEKELEKSLKERLEQEISTKLRQQFSSENSSLDKSFQDSQNTLSKNYEDEISRLKESFAAQLEKEKEEVKNVTEKKFEIKLRMLNKKLDRLEAKKAESNDSPSSGVTGNAGTYQELHHSSSTGEVPAMLTPATAQQSNTSPSDDGISSEQKSAQNQDINKEKVPPLGHQFTESTLTVHRPVVDRTSTFTNRGPTKGPEVPKPGQKRPSNAKGQPANKRSKE</sequence>
<keyword evidence="2 4" id="KW-0175">Coiled coil</keyword>
<feature type="coiled-coil region" evidence="4">
    <location>
        <begin position="1069"/>
        <end position="1174"/>
    </location>
</feature>
<name>G8YJP5_PICSO</name>
<dbReference type="PANTHER" id="PTHR18898:SF2">
    <property type="entry name" value="NUCLEOPROTEIN TPR"/>
    <property type="match status" value="1"/>
</dbReference>
<feature type="domain" description="NUA/TPR/MLP1-2-like" evidence="7">
    <location>
        <begin position="615"/>
        <end position="723"/>
    </location>
</feature>
<feature type="region of interest" description="Disordered" evidence="5">
    <location>
        <begin position="1762"/>
        <end position="1891"/>
    </location>
</feature>
<feature type="compositionally biased region" description="Polar residues" evidence="5">
    <location>
        <begin position="1"/>
        <end position="36"/>
    </location>
</feature>
<evidence type="ECO:0000313" key="8">
    <source>
        <dbReference type="EMBL" id="CCE80540.1"/>
    </source>
</evidence>
<feature type="compositionally biased region" description="Basic and acidic residues" evidence="5">
    <location>
        <begin position="1319"/>
        <end position="1333"/>
    </location>
</feature>
<dbReference type="GO" id="GO:0005643">
    <property type="term" value="C:nuclear pore"/>
    <property type="evidence" value="ECO:0007669"/>
    <property type="project" value="TreeGrafter"/>
</dbReference>
<reference evidence="8" key="1">
    <citation type="submission" date="2011-10" db="EMBL/GenBank/DDBJ databases">
        <authorList>
            <person name="Genoscope - CEA"/>
        </authorList>
    </citation>
    <scope>NUCLEOTIDE SEQUENCE</scope>
</reference>
<feature type="compositionally biased region" description="Polar residues" evidence="5">
    <location>
        <begin position="235"/>
        <end position="247"/>
    </location>
</feature>
<dbReference type="GO" id="GO:0017056">
    <property type="term" value="F:structural constituent of nuclear pore"/>
    <property type="evidence" value="ECO:0007669"/>
    <property type="project" value="TreeGrafter"/>
</dbReference>
<evidence type="ECO:0000256" key="5">
    <source>
        <dbReference type="SAM" id="MobiDB-lite"/>
    </source>
</evidence>